<reference evidence="2 3" key="1">
    <citation type="journal article" date="2019" name="Nat. Ecol. Evol.">
        <title>Megaphylogeny resolves global patterns of mushroom evolution.</title>
        <authorList>
            <person name="Varga T."/>
            <person name="Krizsan K."/>
            <person name="Foldi C."/>
            <person name="Dima B."/>
            <person name="Sanchez-Garcia M."/>
            <person name="Sanchez-Ramirez S."/>
            <person name="Szollosi G.J."/>
            <person name="Szarkandi J.G."/>
            <person name="Papp V."/>
            <person name="Albert L."/>
            <person name="Andreopoulos W."/>
            <person name="Angelini C."/>
            <person name="Antonin V."/>
            <person name="Barry K.W."/>
            <person name="Bougher N.L."/>
            <person name="Buchanan P."/>
            <person name="Buyck B."/>
            <person name="Bense V."/>
            <person name="Catcheside P."/>
            <person name="Chovatia M."/>
            <person name="Cooper J."/>
            <person name="Damon W."/>
            <person name="Desjardin D."/>
            <person name="Finy P."/>
            <person name="Geml J."/>
            <person name="Haridas S."/>
            <person name="Hughes K."/>
            <person name="Justo A."/>
            <person name="Karasinski D."/>
            <person name="Kautmanova I."/>
            <person name="Kiss B."/>
            <person name="Kocsube S."/>
            <person name="Kotiranta H."/>
            <person name="LaButti K.M."/>
            <person name="Lechner B.E."/>
            <person name="Liimatainen K."/>
            <person name="Lipzen A."/>
            <person name="Lukacs Z."/>
            <person name="Mihaltcheva S."/>
            <person name="Morgado L.N."/>
            <person name="Niskanen T."/>
            <person name="Noordeloos M.E."/>
            <person name="Ohm R.A."/>
            <person name="Ortiz-Santana B."/>
            <person name="Ovrebo C."/>
            <person name="Racz N."/>
            <person name="Riley R."/>
            <person name="Savchenko A."/>
            <person name="Shiryaev A."/>
            <person name="Soop K."/>
            <person name="Spirin V."/>
            <person name="Szebenyi C."/>
            <person name="Tomsovsky M."/>
            <person name="Tulloss R.E."/>
            <person name="Uehling J."/>
            <person name="Grigoriev I.V."/>
            <person name="Vagvolgyi C."/>
            <person name="Papp T."/>
            <person name="Martin F.M."/>
            <person name="Miettinen O."/>
            <person name="Hibbett D.S."/>
            <person name="Nagy L.G."/>
        </authorList>
    </citation>
    <scope>NUCLEOTIDE SEQUENCE [LARGE SCALE GENOMIC DNA]</scope>
    <source>
        <strain evidence="2 3">CBS 962.96</strain>
    </source>
</reference>
<feature type="compositionally biased region" description="Low complexity" evidence="1">
    <location>
        <begin position="205"/>
        <end position="221"/>
    </location>
</feature>
<feature type="region of interest" description="Disordered" evidence="1">
    <location>
        <begin position="387"/>
        <end position="499"/>
    </location>
</feature>
<sequence>MGLGGSRLVSQCGDYCLPEQGVWDPTVPFPSFTFENLPLYADEASAPSQTVAVAGSSTASVPATFLRDTTPEHVDETDASSHVTEPAALVDAGDSGTTVNPAPPTVQPPAGPSSPPTPPWSPSKRARFSSPVPADAGVESSGNAAAIPAPADAPVPRLTIRIPARPRPVPETVSGQPEASTPTAGSSAPAIQAPTPVRRSMATFGPPSSEAGPSSAVVAPPRATTTTGLTRAEAIASISTVEPVNWRQGRTLVPLIAEDLRETDVPFDFDAPGLEMLTPSPPFYVPGGVRHPTATDLARADQMSLDPRAFLQQWVRDHRHAADQTVVGRVEEYLRSFERFDIRNFSRALGDFLEDRDIDDPELELQYPSSDPPAVPTIDTTVETIMRGPASPVTPSEASAGRDDSPMSIDEFPIRMSFDNSMYADGSEDNGPEPEEEVAPQPSTDVPAPAVQVPESTDLGVEIPLVDSEEPAEQEASPLPGPSAPSTTVQDDEIVDESGYDWGNLSRYQRKHLESYIKYISVMNFYTVSLSR</sequence>
<dbReference type="EMBL" id="ML180923">
    <property type="protein sequence ID" value="THU76437.1"/>
    <property type="molecule type" value="Genomic_DNA"/>
</dbReference>
<gene>
    <name evidence="2" type="ORF">K435DRAFT_879222</name>
</gene>
<accession>A0A4S8KLL7</accession>
<feature type="compositionally biased region" description="Acidic residues" evidence="1">
    <location>
        <begin position="490"/>
        <end position="499"/>
    </location>
</feature>
<evidence type="ECO:0000256" key="1">
    <source>
        <dbReference type="SAM" id="MobiDB-lite"/>
    </source>
</evidence>
<feature type="compositionally biased region" description="Acidic residues" evidence="1">
    <location>
        <begin position="426"/>
        <end position="438"/>
    </location>
</feature>
<evidence type="ECO:0000313" key="2">
    <source>
        <dbReference type="EMBL" id="THU76437.1"/>
    </source>
</evidence>
<protein>
    <submittedName>
        <fullName evidence="2">Uncharacterized protein</fullName>
    </submittedName>
</protein>
<dbReference type="Proteomes" id="UP000297245">
    <property type="component" value="Unassembled WGS sequence"/>
</dbReference>
<feature type="compositionally biased region" description="Pro residues" evidence="1">
    <location>
        <begin position="101"/>
        <end position="121"/>
    </location>
</feature>
<name>A0A4S8KLL7_DENBC</name>
<dbReference type="AlphaFoldDB" id="A0A4S8KLL7"/>
<proteinExistence type="predicted"/>
<keyword evidence="3" id="KW-1185">Reference proteome</keyword>
<feature type="region of interest" description="Disordered" evidence="1">
    <location>
        <begin position="91"/>
        <end position="221"/>
    </location>
</feature>
<feature type="compositionally biased region" description="Low complexity" evidence="1">
    <location>
        <begin position="179"/>
        <end position="190"/>
    </location>
</feature>
<feature type="compositionally biased region" description="Low complexity" evidence="1">
    <location>
        <begin position="144"/>
        <end position="156"/>
    </location>
</feature>
<organism evidence="2 3">
    <name type="scientific">Dendrothele bispora (strain CBS 962.96)</name>
    <dbReference type="NCBI Taxonomy" id="1314807"/>
    <lineage>
        <taxon>Eukaryota</taxon>
        <taxon>Fungi</taxon>
        <taxon>Dikarya</taxon>
        <taxon>Basidiomycota</taxon>
        <taxon>Agaricomycotina</taxon>
        <taxon>Agaricomycetes</taxon>
        <taxon>Agaricomycetidae</taxon>
        <taxon>Agaricales</taxon>
        <taxon>Agaricales incertae sedis</taxon>
        <taxon>Dendrothele</taxon>
    </lineage>
</organism>
<evidence type="ECO:0000313" key="3">
    <source>
        <dbReference type="Proteomes" id="UP000297245"/>
    </source>
</evidence>